<dbReference type="AlphaFoldDB" id="A0A1I1PYQ6"/>
<feature type="transmembrane region" description="Helical" evidence="1">
    <location>
        <begin position="16"/>
        <end position="33"/>
    </location>
</feature>
<feature type="transmembrane region" description="Helical" evidence="1">
    <location>
        <begin position="82"/>
        <end position="99"/>
    </location>
</feature>
<dbReference type="PANTHER" id="PTHR45228:SF5">
    <property type="entry name" value="CYCLIC DI-GMP PHOSPHODIESTERASE VC_1348-RELATED"/>
    <property type="match status" value="1"/>
</dbReference>
<dbReference type="SUPFAM" id="SSF109604">
    <property type="entry name" value="HD-domain/PDEase-like"/>
    <property type="match status" value="1"/>
</dbReference>
<dbReference type="PROSITE" id="PS51832">
    <property type="entry name" value="HD_GYP"/>
    <property type="match status" value="1"/>
</dbReference>
<protein>
    <submittedName>
        <fullName evidence="3">HD domain-containing protein</fullName>
    </submittedName>
</protein>
<dbReference type="Gene3D" id="1.10.1760.20">
    <property type="match status" value="1"/>
</dbReference>
<keyword evidence="1" id="KW-1133">Transmembrane helix</keyword>
<dbReference type="OrthoDB" id="9804747at2"/>
<dbReference type="Pfam" id="PF13487">
    <property type="entry name" value="HD_5"/>
    <property type="match status" value="1"/>
</dbReference>
<evidence type="ECO:0000313" key="3">
    <source>
        <dbReference type="EMBL" id="SFD15026.1"/>
    </source>
</evidence>
<keyword evidence="1" id="KW-0472">Membrane</keyword>
<dbReference type="PANTHER" id="PTHR45228">
    <property type="entry name" value="CYCLIC DI-GMP PHOSPHODIESTERASE TM_0186-RELATED"/>
    <property type="match status" value="1"/>
</dbReference>
<organism evidence="3 4">
    <name type="scientific">Ruminococcus albus</name>
    <dbReference type="NCBI Taxonomy" id="1264"/>
    <lineage>
        <taxon>Bacteria</taxon>
        <taxon>Bacillati</taxon>
        <taxon>Bacillota</taxon>
        <taxon>Clostridia</taxon>
        <taxon>Eubacteriales</taxon>
        <taxon>Oscillospiraceae</taxon>
        <taxon>Ruminococcus</taxon>
    </lineage>
</organism>
<sequence>MLKRKTAPVKNNKHNLAPLILCIACVLINLSFNNLVSRVELPVSLYLDTIGTVLAAVLGGTLPGVLVGFATNFIISFSQPSSLYYGVINVMIAVAASYLSERKKLKKPSGLLALALSLTLISGIFGAVIPWYMDGLALDSESLSGEINKTGFVGPFISYMISNTATNFLDKTLTVIIAELIYRLIPVKFSSMFRFTGWKQTPTTGVEVIEMDRSDNRAVSMRIKMLIVLLISLSTVAAVGTYISVRVYYKSMINQHIAIAQGTAKLAAKELDGDKIEGFFTSGGDTEEYREAHQLLEDILYSSPEIKYLYVYRMEFDGFHVVFDVETDDTPADVIGDVLPYDSGFEPYMPELMAGEPVEPIITDDEYGHLLTASEPVYDSEGKCQCYAIADVDVEMLIKNKHNFLTEMISVFFSFLIIICAFVIWLTDYHIIFPLRSITMQIDKISKSGNDQETLDDDVRKIRRLKIHTGDEIEQLYQSLCTMTLNQSEQMRSIRRLSDSTLKMQDGLIITMADMVENRDSDTGDHIQKTAAYVRIIVSGLKEKGYYAEKITPKFMSDVVRSAPLHDVGKINIPDGVLNKPGKLTPEEYEIMKTHTTAGKKIMEHAIETVEGDSYLKEARNMAAYHHERWDGKGYPEGLHGEVIPLSARIMAVADVFDALTSPRVYKPAFPLDKALSIIEEGNGTQFDPKCVEAFMDSLDEVKKVLRKYDQV</sequence>
<proteinExistence type="predicted"/>
<dbReference type="CDD" id="cd00077">
    <property type="entry name" value="HDc"/>
    <property type="match status" value="1"/>
</dbReference>
<keyword evidence="1" id="KW-0812">Transmembrane</keyword>
<feature type="transmembrane region" description="Helical" evidence="1">
    <location>
        <begin position="45"/>
        <end position="70"/>
    </location>
</feature>
<dbReference type="InterPro" id="IPR037522">
    <property type="entry name" value="HD_GYP_dom"/>
</dbReference>
<dbReference type="RefSeq" id="WP_074963027.1">
    <property type="nucleotide sequence ID" value="NZ_FOKQ01000040.1"/>
</dbReference>
<dbReference type="InterPro" id="IPR003607">
    <property type="entry name" value="HD/PDEase_dom"/>
</dbReference>
<dbReference type="SMART" id="SM00471">
    <property type="entry name" value="HDc"/>
    <property type="match status" value="1"/>
</dbReference>
<gene>
    <name evidence="3" type="ORF">SAMN02910406_03237</name>
</gene>
<name>A0A1I1PYQ6_RUMAL</name>
<evidence type="ECO:0000256" key="1">
    <source>
        <dbReference type="SAM" id="Phobius"/>
    </source>
</evidence>
<dbReference type="Gene3D" id="6.10.340.10">
    <property type="match status" value="1"/>
</dbReference>
<dbReference type="EMBL" id="FOKQ01000040">
    <property type="protein sequence ID" value="SFD15026.1"/>
    <property type="molecule type" value="Genomic_DNA"/>
</dbReference>
<dbReference type="Gene3D" id="1.10.3210.10">
    <property type="entry name" value="Hypothetical protein af1432"/>
    <property type="match status" value="1"/>
</dbReference>
<feature type="transmembrane region" description="Helical" evidence="1">
    <location>
        <begin position="111"/>
        <end position="133"/>
    </location>
</feature>
<evidence type="ECO:0000259" key="2">
    <source>
        <dbReference type="PROSITE" id="PS51832"/>
    </source>
</evidence>
<evidence type="ECO:0000313" key="4">
    <source>
        <dbReference type="Proteomes" id="UP000182192"/>
    </source>
</evidence>
<feature type="transmembrane region" description="Helical" evidence="1">
    <location>
        <begin position="223"/>
        <end position="245"/>
    </location>
</feature>
<dbReference type="Proteomes" id="UP000182192">
    <property type="component" value="Unassembled WGS sequence"/>
</dbReference>
<dbReference type="InterPro" id="IPR052020">
    <property type="entry name" value="Cyclic_di-GMP/3'3'-cGAMP_PDE"/>
</dbReference>
<feature type="transmembrane region" description="Helical" evidence="1">
    <location>
        <begin position="404"/>
        <end position="426"/>
    </location>
</feature>
<accession>A0A1I1PYQ6</accession>
<reference evidence="3 4" key="1">
    <citation type="submission" date="2016-10" db="EMBL/GenBank/DDBJ databases">
        <authorList>
            <person name="de Groot N.N."/>
        </authorList>
    </citation>
    <scope>NUCLEOTIDE SEQUENCE [LARGE SCALE GENOMIC DNA]</scope>
    <source>
        <strain evidence="3 4">AR67</strain>
    </source>
</reference>
<feature type="domain" description="HD-GYP" evidence="2">
    <location>
        <begin position="501"/>
        <end position="711"/>
    </location>
</feature>